<dbReference type="GO" id="GO:0007264">
    <property type="term" value="P:small GTPase-mediated signal transduction"/>
    <property type="evidence" value="ECO:0007669"/>
    <property type="project" value="InterPro"/>
</dbReference>
<evidence type="ECO:0000256" key="4">
    <source>
        <dbReference type="ARBA" id="ARBA00022468"/>
    </source>
</evidence>
<evidence type="ECO:0000256" key="3">
    <source>
        <dbReference type="ARBA" id="ARBA00005593"/>
    </source>
</evidence>
<dbReference type="SUPFAM" id="SSF54373">
    <property type="entry name" value="FAD-linked reductases, C-terminal domain"/>
    <property type="match status" value="1"/>
</dbReference>
<dbReference type="InterPro" id="IPR036188">
    <property type="entry name" value="FAD/NAD-bd_sf"/>
</dbReference>
<accession>A0AB34H8H6</accession>
<evidence type="ECO:0000256" key="6">
    <source>
        <dbReference type="ARBA" id="ARBA00023034"/>
    </source>
</evidence>
<gene>
    <name evidence="7" type="ORF">J1605_005791</name>
</gene>
<keyword evidence="8" id="KW-1185">Reference proteome</keyword>
<dbReference type="Gene3D" id="3.30.519.10">
    <property type="entry name" value="Guanine Nucleotide Dissociation Inhibitor, domain 2"/>
    <property type="match status" value="1"/>
</dbReference>
<evidence type="ECO:0008006" key="9">
    <source>
        <dbReference type="Google" id="ProtNLM"/>
    </source>
</evidence>
<organism evidence="7 8">
    <name type="scientific">Eschrichtius robustus</name>
    <name type="common">California gray whale</name>
    <name type="synonym">Eschrichtius gibbosus</name>
    <dbReference type="NCBI Taxonomy" id="9764"/>
    <lineage>
        <taxon>Eukaryota</taxon>
        <taxon>Metazoa</taxon>
        <taxon>Chordata</taxon>
        <taxon>Craniata</taxon>
        <taxon>Vertebrata</taxon>
        <taxon>Euteleostomi</taxon>
        <taxon>Mammalia</taxon>
        <taxon>Eutheria</taxon>
        <taxon>Laurasiatheria</taxon>
        <taxon>Artiodactyla</taxon>
        <taxon>Whippomorpha</taxon>
        <taxon>Cetacea</taxon>
        <taxon>Mysticeti</taxon>
        <taxon>Eschrichtiidae</taxon>
        <taxon>Eschrichtius</taxon>
    </lineage>
</organism>
<dbReference type="GO" id="GO:0005096">
    <property type="term" value="F:GTPase activator activity"/>
    <property type="evidence" value="ECO:0007669"/>
    <property type="project" value="UniProtKB-KW"/>
</dbReference>
<evidence type="ECO:0000256" key="1">
    <source>
        <dbReference type="ARBA" id="ARBA00004496"/>
    </source>
</evidence>
<dbReference type="EMBL" id="JAIQCJ010001822">
    <property type="protein sequence ID" value="KAJ8787205.1"/>
    <property type="molecule type" value="Genomic_DNA"/>
</dbReference>
<reference evidence="7 8" key="1">
    <citation type="submission" date="2022-11" db="EMBL/GenBank/DDBJ databases">
        <title>Whole genome sequence of Eschrichtius robustus ER-17-0199.</title>
        <authorList>
            <person name="Bruniche-Olsen A."/>
            <person name="Black A.N."/>
            <person name="Fields C.J."/>
            <person name="Walden K."/>
            <person name="Dewoody J.A."/>
        </authorList>
    </citation>
    <scope>NUCLEOTIDE SEQUENCE [LARGE SCALE GENOMIC DNA]</scope>
    <source>
        <strain evidence="7">ER-17-0199</strain>
        <tissue evidence="7">Blubber</tissue>
    </source>
</reference>
<keyword evidence="5" id="KW-0963">Cytoplasm</keyword>
<dbReference type="GO" id="GO:0005093">
    <property type="term" value="F:Rab GDP-dissociation inhibitor activity"/>
    <property type="evidence" value="ECO:0007669"/>
    <property type="project" value="TreeGrafter"/>
</dbReference>
<evidence type="ECO:0000313" key="8">
    <source>
        <dbReference type="Proteomes" id="UP001159641"/>
    </source>
</evidence>
<name>A0AB34H8H6_ESCRO</name>
<keyword evidence="6" id="KW-0333">Golgi apparatus</keyword>
<comment type="subcellular location">
    <subcellularLocation>
        <location evidence="1">Cytoplasm</location>
    </subcellularLocation>
    <subcellularLocation>
        <location evidence="2">Golgi apparatus</location>
    </subcellularLocation>
</comment>
<protein>
    <recommendedName>
        <fullName evidence="9">Rab GDP dissociation inhibitor</fullName>
    </recommendedName>
</protein>
<dbReference type="Pfam" id="PF00996">
    <property type="entry name" value="GDI"/>
    <property type="match status" value="1"/>
</dbReference>
<dbReference type="GO" id="GO:0005794">
    <property type="term" value="C:Golgi apparatus"/>
    <property type="evidence" value="ECO:0007669"/>
    <property type="project" value="UniProtKB-SubCell"/>
</dbReference>
<dbReference type="PANTHER" id="PTHR11787">
    <property type="entry name" value="RAB GDP-DISSOCIATION INHIBITOR"/>
    <property type="match status" value="1"/>
</dbReference>
<comment type="similarity">
    <text evidence="3">Belongs to the Rab GDI family.</text>
</comment>
<dbReference type="PANTHER" id="PTHR11787:SF1">
    <property type="entry name" value="RAB GDP DISSOCIATION INHIBITOR BETA"/>
    <property type="match status" value="1"/>
</dbReference>
<dbReference type="InterPro" id="IPR018203">
    <property type="entry name" value="GDP_dissociation_inhibitor"/>
</dbReference>
<dbReference type="GO" id="GO:0016192">
    <property type="term" value="P:vesicle-mediated transport"/>
    <property type="evidence" value="ECO:0007669"/>
    <property type="project" value="TreeGrafter"/>
</dbReference>
<dbReference type="AlphaFoldDB" id="A0AB34H8H6"/>
<evidence type="ECO:0000256" key="5">
    <source>
        <dbReference type="ARBA" id="ARBA00022490"/>
    </source>
</evidence>
<evidence type="ECO:0000256" key="2">
    <source>
        <dbReference type="ARBA" id="ARBA00004555"/>
    </source>
</evidence>
<keyword evidence="4" id="KW-0343">GTPase activation</keyword>
<dbReference type="SUPFAM" id="SSF51905">
    <property type="entry name" value="FAD/NAD(P)-binding domain"/>
    <property type="match status" value="1"/>
</dbReference>
<evidence type="ECO:0000313" key="7">
    <source>
        <dbReference type="EMBL" id="KAJ8787205.1"/>
    </source>
</evidence>
<comment type="caution">
    <text evidence="7">The sequence shown here is derived from an EMBL/GenBank/DDBJ whole genome shotgun (WGS) entry which is preliminary data.</text>
</comment>
<proteinExistence type="inferred from homology"/>
<sequence>MQNGKVIGVKSEGEIARCKKLTCDPSYSIICDRVEKNTSNASSCQIIIPHNQVNQKSDIYVCMISSAHNVAAQGKYIAVASTTVETKEPEKEIRAALEPLEPTEQKFISISDFLVPKDLGTESQIFITPTCDATTHFEMTCDDIKDIYKRMMGSEFDFEEMKQKKNDMYGED</sequence>
<dbReference type="Proteomes" id="UP001159641">
    <property type="component" value="Unassembled WGS sequence"/>
</dbReference>